<keyword evidence="6" id="KW-1003">Cell membrane</keyword>
<dbReference type="SUPFAM" id="SSF51905">
    <property type="entry name" value="FAD/NAD(P)-binding domain"/>
    <property type="match status" value="1"/>
</dbReference>
<dbReference type="InterPro" id="IPR003953">
    <property type="entry name" value="FAD-dep_OxRdtase_2_FAD-bd"/>
</dbReference>
<dbReference type="NCBIfam" id="NF005749">
    <property type="entry name" value="PRK07573.1"/>
    <property type="match status" value="1"/>
</dbReference>
<dbReference type="OrthoDB" id="9806724at2"/>
<name>A0A1I3UPE7_9FLAO</name>
<dbReference type="Pfam" id="PF00890">
    <property type="entry name" value="FAD_binding_2"/>
    <property type="match status" value="1"/>
</dbReference>
<dbReference type="EMBL" id="FORU01000019">
    <property type="protein sequence ID" value="SFJ84795.1"/>
    <property type="molecule type" value="Genomic_DNA"/>
</dbReference>
<keyword evidence="17" id="KW-1185">Reference proteome</keyword>
<organism evidence="16 17">
    <name type="scientific">Myroides guanonis</name>
    <dbReference type="NCBI Taxonomy" id="1150112"/>
    <lineage>
        <taxon>Bacteria</taxon>
        <taxon>Pseudomonadati</taxon>
        <taxon>Bacteroidota</taxon>
        <taxon>Flavobacteriia</taxon>
        <taxon>Flavobacteriales</taxon>
        <taxon>Flavobacteriaceae</taxon>
        <taxon>Myroides</taxon>
    </lineage>
</organism>
<dbReference type="PANTHER" id="PTHR11632:SF53">
    <property type="entry name" value="SUCCINATE DEHYDROGENASE FLAVOPROTEIN SUBUNIT"/>
    <property type="match status" value="1"/>
</dbReference>
<dbReference type="SUPFAM" id="SSF46977">
    <property type="entry name" value="Succinate dehydrogenase/fumarate reductase flavoprotein C-terminal domain"/>
    <property type="match status" value="1"/>
</dbReference>
<evidence type="ECO:0000256" key="4">
    <source>
        <dbReference type="ARBA" id="ARBA00012792"/>
    </source>
</evidence>
<dbReference type="GO" id="GO:0005886">
    <property type="term" value="C:plasma membrane"/>
    <property type="evidence" value="ECO:0007669"/>
    <property type="project" value="UniProtKB-SubCell"/>
</dbReference>
<evidence type="ECO:0000259" key="15">
    <source>
        <dbReference type="Pfam" id="PF02910"/>
    </source>
</evidence>
<dbReference type="InterPro" id="IPR030664">
    <property type="entry name" value="SdhA/FrdA/AprA"/>
</dbReference>
<protein>
    <recommendedName>
        <fullName evidence="4">succinate dehydrogenase</fullName>
        <ecNumber evidence="4">1.3.5.1</ecNumber>
    </recommendedName>
</protein>
<gene>
    <name evidence="16" type="ORF">SAMN04487893_1193</name>
</gene>
<evidence type="ECO:0000256" key="5">
    <source>
        <dbReference type="ARBA" id="ARBA00022448"/>
    </source>
</evidence>
<dbReference type="RefSeq" id="WP_090681176.1">
    <property type="nucleotide sequence ID" value="NZ_FORU01000019.1"/>
</dbReference>
<keyword evidence="11" id="KW-0472">Membrane</keyword>
<evidence type="ECO:0000256" key="12">
    <source>
        <dbReference type="ARBA" id="ARBA00049220"/>
    </source>
</evidence>
<feature type="domain" description="Fumarate reductase/succinate dehydrogenase flavoprotein-like C-terminal" evidence="15">
    <location>
        <begin position="531"/>
        <end position="665"/>
    </location>
</feature>
<evidence type="ECO:0000256" key="10">
    <source>
        <dbReference type="ARBA" id="ARBA00023002"/>
    </source>
</evidence>
<proteinExistence type="inferred from homology"/>
<feature type="active site" description="Proton acceptor" evidence="13">
    <location>
        <position position="337"/>
    </location>
</feature>
<dbReference type="PRINTS" id="PR00411">
    <property type="entry name" value="PNDRDTASEI"/>
</dbReference>
<evidence type="ECO:0000313" key="17">
    <source>
        <dbReference type="Proteomes" id="UP000243887"/>
    </source>
</evidence>
<evidence type="ECO:0000256" key="13">
    <source>
        <dbReference type="PIRSR" id="PIRSR630664-50"/>
    </source>
</evidence>
<comment type="catalytic activity">
    <reaction evidence="12">
        <text>a quinone + succinate = fumarate + a quinol</text>
        <dbReference type="Rhea" id="RHEA:40523"/>
        <dbReference type="ChEBI" id="CHEBI:24646"/>
        <dbReference type="ChEBI" id="CHEBI:29806"/>
        <dbReference type="ChEBI" id="CHEBI:30031"/>
        <dbReference type="ChEBI" id="CHEBI:132124"/>
        <dbReference type="EC" id="1.3.5.1"/>
    </reaction>
</comment>
<dbReference type="InterPro" id="IPR011280">
    <property type="entry name" value="Succ_DH/Fum_Rdt_flav_su"/>
</dbReference>
<evidence type="ECO:0000256" key="9">
    <source>
        <dbReference type="ARBA" id="ARBA00022982"/>
    </source>
</evidence>
<dbReference type="GO" id="GO:0050660">
    <property type="term" value="F:flavin adenine dinucleotide binding"/>
    <property type="evidence" value="ECO:0007669"/>
    <property type="project" value="TreeGrafter"/>
</dbReference>
<dbReference type="InterPro" id="IPR037099">
    <property type="entry name" value="Fum_R/Succ_DH_flav-like_C_sf"/>
</dbReference>
<dbReference type="GO" id="GO:0009055">
    <property type="term" value="F:electron transfer activity"/>
    <property type="evidence" value="ECO:0007669"/>
    <property type="project" value="TreeGrafter"/>
</dbReference>
<keyword evidence="9" id="KW-0249">Electron transport</keyword>
<dbReference type="STRING" id="1150112.SAMN04487893_1193"/>
<evidence type="ECO:0000256" key="1">
    <source>
        <dbReference type="ARBA" id="ARBA00001974"/>
    </source>
</evidence>
<dbReference type="InterPro" id="IPR027477">
    <property type="entry name" value="Succ_DH/fumarate_Rdtase_cat_sf"/>
</dbReference>
<dbReference type="Proteomes" id="UP000243887">
    <property type="component" value="Unassembled WGS sequence"/>
</dbReference>
<comment type="similarity">
    <text evidence="3">Belongs to the FAD-dependent oxidoreductase 2 family. FRD/SDH subfamily.</text>
</comment>
<dbReference type="PANTHER" id="PTHR11632">
    <property type="entry name" value="SUCCINATE DEHYDROGENASE 2 FLAVOPROTEIN SUBUNIT"/>
    <property type="match status" value="1"/>
</dbReference>
<keyword evidence="10" id="KW-0560">Oxidoreductase</keyword>
<keyword evidence="8" id="KW-0274">FAD</keyword>
<evidence type="ECO:0000256" key="7">
    <source>
        <dbReference type="ARBA" id="ARBA00022630"/>
    </source>
</evidence>
<reference evidence="17" key="1">
    <citation type="submission" date="2016-10" db="EMBL/GenBank/DDBJ databases">
        <authorList>
            <person name="Varghese N."/>
            <person name="Submissions S."/>
        </authorList>
    </citation>
    <scope>NUCLEOTIDE SEQUENCE [LARGE SCALE GENOMIC DNA]</scope>
    <source>
        <strain evidence="17">DSM 26542</strain>
    </source>
</reference>
<evidence type="ECO:0000256" key="2">
    <source>
        <dbReference type="ARBA" id="ARBA00004413"/>
    </source>
</evidence>
<dbReference type="NCBIfam" id="TIGR01811">
    <property type="entry name" value="sdhA_Bsu"/>
    <property type="match status" value="1"/>
</dbReference>
<dbReference type="AlphaFoldDB" id="A0A1I3UPE7"/>
<evidence type="ECO:0000256" key="3">
    <source>
        <dbReference type="ARBA" id="ARBA00008040"/>
    </source>
</evidence>
<evidence type="ECO:0000256" key="8">
    <source>
        <dbReference type="ARBA" id="ARBA00022827"/>
    </source>
</evidence>
<dbReference type="Gene3D" id="3.50.50.60">
    <property type="entry name" value="FAD/NAD(P)-binding domain"/>
    <property type="match status" value="1"/>
</dbReference>
<comment type="cofactor">
    <cofactor evidence="1">
        <name>FAD</name>
        <dbReference type="ChEBI" id="CHEBI:57692"/>
    </cofactor>
</comment>
<comment type="subcellular location">
    <subcellularLocation>
        <location evidence="2">Cell membrane</location>
        <topology evidence="2">Peripheral membrane protein</topology>
        <orientation evidence="2">Cytoplasmic side</orientation>
    </subcellularLocation>
</comment>
<dbReference type="Gene3D" id="3.90.700.10">
    <property type="entry name" value="Succinate dehydrogenase/fumarate reductase flavoprotein, catalytic domain"/>
    <property type="match status" value="1"/>
</dbReference>
<dbReference type="Gene3D" id="1.20.58.100">
    <property type="entry name" value="Fumarate reductase/succinate dehydrogenase flavoprotein-like, C-terminal domain"/>
    <property type="match status" value="1"/>
</dbReference>
<dbReference type="FunFam" id="1.20.58.100:FF:000003">
    <property type="entry name" value="Succinate dehydrogenase flavoprotein subunit"/>
    <property type="match status" value="1"/>
</dbReference>
<dbReference type="InterPro" id="IPR015939">
    <property type="entry name" value="Fum_Rdtase/Succ_DH_flav-like_C"/>
</dbReference>
<dbReference type="Pfam" id="PF02910">
    <property type="entry name" value="Succ_DH_flav_C"/>
    <property type="match status" value="1"/>
</dbReference>
<sequence length="666" mass="74055">MKLDSKIPNGPIDKKWSDYKNHINLVNPANKRNIDVIVVGTGLAGGSAAATLAELGYNVKAFCYQDSPRRAHSIAAQGGINASKNYQGDGDSVHRLFYDTVKGGDYRAREANVYRLAEVSENIIDQCVAQGVPFAREYGGLLDNRSFGGVQVSRTFYAKGQTGQQLLLGAYSAMNRQIGRGKIQMYNRHEMLDIVLVDGKARGIIARNLINGAIERYSAHAVVIATGGYGNVFFLSTNAMGSNVTAAWKAHKRGAYFANPCYTQIHPTCIPVSGDHQSKLTLMSESLRNDGRIWVPKKLEDAAAIREGKLKPTQLAEEDRDYYLERRYPSFGNLVPRDVASRAAKERCDAGFGVNATGEAVYLDFAAAIDRYGKEQARLQHLNENDAKVVYKLGKDVVENKYGNLFQMYEKIVDEDPYTTPMMIYPAVHYTMGGLWVDYNLMSTIEGCYVLGEANFSDHGANRLGASALMQGLADGYFVLPYTIGDYLSKDIRTGAIPTDLPEFDEAEKNVKGIIDHVLGNNGTHSVDYFHKKLGKIMWDKVGMARNAQGLTEAMSEITALREEFYKDVKVSGTADSFNQELEKALRVADYLELGELFAKDALHREESCGGHFREEHQTEDGEARRDDENFAYVAAWEYKGKPSEAVLHKEDLVFENIKLVTRSYK</sequence>
<evidence type="ECO:0000256" key="6">
    <source>
        <dbReference type="ARBA" id="ARBA00022475"/>
    </source>
</evidence>
<dbReference type="GO" id="GO:0008177">
    <property type="term" value="F:succinate dehydrogenase (quinone) activity"/>
    <property type="evidence" value="ECO:0007669"/>
    <property type="project" value="UniProtKB-EC"/>
</dbReference>
<dbReference type="SUPFAM" id="SSF56425">
    <property type="entry name" value="Succinate dehydrogenase/fumarate reductase flavoprotein, catalytic domain"/>
    <property type="match status" value="1"/>
</dbReference>
<keyword evidence="5" id="KW-0813">Transport</keyword>
<dbReference type="FunFam" id="3.50.50.60:FF:000009">
    <property type="entry name" value="Succinate dehydrogenase flavoprotein subunit"/>
    <property type="match status" value="1"/>
</dbReference>
<evidence type="ECO:0000313" key="16">
    <source>
        <dbReference type="EMBL" id="SFJ84795.1"/>
    </source>
</evidence>
<keyword evidence="7" id="KW-0285">Flavoprotein</keyword>
<dbReference type="InterPro" id="IPR036188">
    <property type="entry name" value="FAD/NAD-bd_sf"/>
</dbReference>
<evidence type="ECO:0000256" key="11">
    <source>
        <dbReference type="ARBA" id="ARBA00023136"/>
    </source>
</evidence>
<feature type="domain" description="FAD-dependent oxidoreductase 2 FAD-binding" evidence="14">
    <location>
        <begin position="35"/>
        <end position="469"/>
    </location>
</feature>
<accession>A0A1I3UPE7</accession>
<dbReference type="GO" id="GO:0009061">
    <property type="term" value="P:anaerobic respiration"/>
    <property type="evidence" value="ECO:0007669"/>
    <property type="project" value="TreeGrafter"/>
</dbReference>
<evidence type="ECO:0000259" key="14">
    <source>
        <dbReference type="Pfam" id="PF00890"/>
    </source>
</evidence>
<dbReference type="EC" id="1.3.5.1" evidence="4"/>